<dbReference type="GO" id="GO:0005524">
    <property type="term" value="F:ATP binding"/>
    <property type="evidence" value="ECO:0007669"/>
    <property type="project" value="InterPro"/>
</dbReference>
<dbReference type="PANTHER" id="PTHR10760">
    <property type="entry name" value="TORSIN"/>
    <property type="match status" value="1"/>
</dbReference>
<feature type="region of interest" description="Disordered" evidence="2">
    <location>
        <begin position="64"/>
        <end position="88"/>
    </location>
</feature>
<dbReference type="GO" id="GO:0005737">
    <property type="term" value="C:cytoplasm"/>
    <property type="evidence" value="ECO:0007669"/>
    <property type="project" value="UniProtKB-ARBA"/>
</dbReference>
<feature type="chain" id="PRO_5014418792" description="ORC1/DEAH AAA+ ATPase domain-containing protein" evidence="3">
    <location>
        <begin position="26"/>
        <end position="411"/>
    </location>
</feature>
<dbReference type="InParanoid" id="A0A2K3DAP1"/>
<dbReference type="EMBL" id="CM008971">
    <property type="protein sequence ID" value="PNW77598.1"/>
    <property type="molecule type" value="Genomic_DNA"/>
</dbReference>
<dbReference type="InterPro" id="IPR049945">
    <property type="entry name" value="AAA_22"/>
</dbReference>
<evidence type="ECO:0000259" key="4">
    <source>
        <dbReference type="Pfam" id="PF13401"/>
    </source>
</evidence>
<dbReference type="Pfam" id="PF13401">
    <property type="entry name" value="AAA_22"/>
    <property type="match status" value="1"/>
</dbReference>
<accession>A0A2K3DAP1</accession>
<dbReference type="PANTHER" id="PTHR10760:SF2">
    <property type="entry name" value="LD13476P-RELATED"/>
    <property type="match status" value="1"/>
</dbReference>
<feature type="compositionally biased region" description="Basic and acidic residues" evidence="2">
    <location>
        <begin position="365"/>
        <end position="374"/>
    </location>
</feature>
<comment type="similarity">
    <text evidence="1">Belongs to the ClpA/ClpB family. Torsin subfamily.</text>
</comment>
<feature type="compositionally biased region" description="Low complexity" evidence="2">
    <location>
        <begin position="66"/>
        <end position="83"/>
    </location>
</feature>
<dbReference type="RefSeq" id="XP_042920232.1">
    <property type="nucleotide sequence ID" value="XM_043066835.1"/>
</dbReference>
<dbReference type="STRING" id="3055.A0A2K3DAP1"/>
<protein>
    <recommendedName>
        <fullName evidence="4">ORC1/DEAH AAA+ ATPase domain-containing protein</fullName>
    </recommendedName>
</protein>
<dbReference type="Gene3D" id="3.40.50.300">
    <property type="entry name" value="P-loop containing nucleotide triphosphate hydrolases"/>
    <property type="match status" value="1"/>
</dbReference>
<dbReference type="SUPFAM" id="SSF52540">
    <property type="entry name" value="P-loop containing nucleoside triphosphate hydrolases"/>
    <property type="match status" value="1"/>
</dbReference>
<organism evidence="5 6">
    <name type="scientific">Chlamydomonas reinhardtii</name>
    <name type="common">Chlamydomonas smithii</name>
    <dbReference type="NCBI Taxonomy" id="3055"/>
    <lineage>
        <taxon>Eukaryota</taxon>
        <taxon>Viridiplantae</taxon>
        <taxon>Chlorophyta</taxon>
        <taxon>core chlorophytes</taxon>
        <taxon>Chlorophyceae</taxon>
        <taxon>CS clade</taxon>
        <taxon>Chlamydomonadales</taxon>
        <taxon>Chlamydomonadaceae</taxon>
        <taxon>Chlamydomonas</taxon>
    </lineage>
</organism>
<evidence type="ECO:0000313" key="6">
    <source>
        <dbReference type="Proteomes" id="UP000006906"/>
    </source>
</evidence>
<sequence>MGPGLAIGAVAALIWAALHIQGTTRFVPEACSNVAAFLPAHVVGQDLAINQLVDAVCEHLAPDADGSSSSSHGGSSIGSSSSSRAQAPRKPLIISVHGPPGVGKTFTHTLLARALYNKDPAAAADCPGEQCKGAKVLYGLNYLEADRAGQLGQVRSAVLEHLRSTPNPLLVVEEYDKLDCDSRGLLRQLVRHPELANSSMSRAIVLLESNLGFLELEAMLTAAGGDKSQITPEAAESRLREVVLSAWRRPPACEPLEDTLAFGAAVDFFLPFFPLTRPEITALMEMELRSRYGSRLEAAGGFLRPHPAALVWLVDRVDFAGGSYPIEGAKQVSTVCVKHVSRLVRKAQEELKAARSRGAAVQTAGHKDSRDRGHTASQQHTHHVGSVVVAAEFVLSVAPSGRELQLLQVED</sequence>
<dbReference type="AlphaFoldDB" id="A0A2K3DAP1"/>
<proteinExistence type="inferred from homology"/>
<dbReference type="OrthoDB" id="19623at2759"/>
<dbReference type="InterPro" id="IPR027417">
    <property type="entry name" value="P-loop_NTPase"/>
</dbReference>
<keyword evidence="6" id="KW-1185">Reference proteome</keyword>
<feature type="signal peptide" evidence="3">
    <location>
        <begin position="1"/>
        <end position="25"/>
    </location>
</feature>
<evidence type="ECO:0000256" key="3">
    <source>
        <dbReference type="SAM" id="SignalP"/>
    </source>
</evidence>
<dbReference type="InterPro" id="IPR010448">
    <property type="entry name" value="Torsin"/>
</dbReference>
<dbReference type="ExpressionAtlas" id="A0A2K3DAP1">
    <property type="expression patterns" value="baseline and differential"/>
</dbReference>
<evidence type="ECO:0000256" key="2">
    <source>
        <dbReference type="SAM" id="MobiDB-lite"/>
    </source>
</evidence>
<dbReference type="GeneID" id="5716143"/>
<feature type="domain" description="ORC1/DEAH AAA+ ATPase" evidence="4">
    <location>
        <begin position="92"/>
        <end position="200"/>
    </location>
</feature>
<dbReference type="KEGG" id="cre:CHLRE_10g443801v5"/>
<name>A0A2K3DAP1_CHLRE</name>
<feature type="region of interest" description="Disordered" evidence="2">
    <location>
        <begin position="354"/>
        <end position="381"/>
    </location>
</feature>
<reference evidence="5 6" key="1">
    <citation type="journal article" date="2007" name="Science">
        <title>The Chlamydomonas genome reveals the evolution of key animal and plant functions.</title>
        <authorList>
            <person name="Merchant S.S."/>
            <person name="Prochnik S.E."/>
            <person name="Vallon O."/>
            <person name="Harris E.H."/>
            <person name="Karpowicz S.J."/>
            <person name="Witman G.B."/>
            <person name="Terry A."/>
            <person name="Salamov A."/>
            <person name="Fritz-Laylin L.K."/>
            <person name="Marechal-Drouard L."/>
            <person name="Marshall W.F."/>
            <person name="Qu L.H."/>
            <person name="Nelson D.R."/>
            <person name="Sanderfoot A.A."/>
            <person name="Spalding M.H."/>
            <person name="Kapitonov V.V."/>
            <person name="Ren Q."/>
            <person name="Ferris P."/>
            <person name="Lindquist E."/>
            <person name="Shapiro H."/>
            <person name="Lucas S.M."/>
            <person name="Grimwood J."/>
            <person name="Schmutz J."/>
            <person name="Cardol P."/>
            <person name="Cerutti H."/>
            <person name="Chanfreau G."/>
            <person name="Chen C.L."/>
            <person name="Cognat V."/>
            <person name="Croft M.T."/>
            <person name="Dent R."/>
            <person name="Dutcher S."/>
            <person name="Fernandez E."/>
            <person name="Fukuzawa H."/>
            <person name="Gonzalez-Ballester D."/>
            <person name="Gonzalez-Halphen D."/>
            <person name="Hallmann A."/>
            <person name="Hanikenne M."/>
            <person name="Hippler M."/>
            <person name="Inwood W."/>
            <person name="Jabbari K."/>
            <person name="Kalanon M."/>
            <person name="Kuras R."/>
            <person name="Lefebvre P.A."/>
            <person name="Lemaire S.D."/>
            <person name="Lobanov A.V."/>
            <person name="Lohr M."/>
            <person name="Manuell A."/>
            <person name="Meier I."/>
            <person name="Mets L."/>
            <person name="Mittag M."/>
            <person name="Mittelmeier T."/>
            <person name="Moroney J.V."/>
            <person name="Moseley J."/>
            <person name="Napoli C."/>
            <person name="Nedelcu A.M."/>
            <person name="Niyogi K."/>
            <person name="Novoselov S.V."/>
            <person name="Paulsen I.T."/>
            <person name="Pazour G."/>
            <person name="Purton S."/>
            <person name="Ral J.P."/>
            <person name="Riano-Pachon D.M."/>
            <person name="Riekhof W."/>
            <person name="Rymarquis L."/>
            <person name="Schroda M."/>
            <person name="Stern D."/>
            <person name="Umen J."/>
            <person name="Willows R."/>
            <person name="Wilson N."/>
            <person name="Zimmer S.L."/>
            <person name="Allmer J."/>
            <person name="Balk J."/>
            <person name="Bisova K."/>
            <person name="Chen C.J."/>
            <person name="Elias M."/>
            <person name="Gendler K."/>
            <person name="Hauser C."/>
            <person name="Lamb M.R."/>
            <person name="Ledford H."/>
            <person name="Long J.C."/>
            <person name="Minagawa J."/>
            <person name="Page M.D."/>
            <person name="Pan J."/>
            <person name="Pootakham W."/>
            <person name="Roje S."/>
            <person name="Rose A."/>
            <person name="Stahlberg E."/>
            <person name="Terauchi A.M."/>
            <person name="Yang P."/>
            <person name="Ball S."/>
            <person name="Bowler C."/>
            <person name="Dieckmann C.L."/>
            <person name="Gladyshev V.N."/>
            <person name="Green P."/>
            <person name="Jorgensen R."/>
            <person name="Mayfield S."/>
            <person name="Mueller-Roeber B."/>
            <person name="Rajamani S."/>
            <person name="Sayre R.T."/>
            <person name="Brokstein P."/>
            <person name="Dubchak I."/>
            <person name="Goodstein D."/>
            <person name="Hornick L."/>
            <person name="Huang Y.W."/>
            <person name="Jhaveri J."/>
            <person name="Luo Y."/>
            <person name="Martinez D."/>
            <person name="Ngau W.C."/>
            <person name="Otillar B."/>
            <person name="Poliakov A."/>
            <person name="Porter A."/>
            <person name="Szajkowski L."/>
            <person name="Werner G."/>
            <person name="Zhou K."/>
            <person name="Grigoriev I.V."/>
            <person name="Rokhsar D.S."/>
            <person name="Grossman A.R."/>
        </authorList>
    </citation>
    <scope>NUCLEOTIDE SEQUENCE [LARGE SCALE GENOMIC DNA]</scope>
    <source>
        <strain evidence="6">CC-503</strain>
    </source>
</reference>
<dbReference type="Gramene" id="PNW77598">
    <property type="protein sequence ID" value="PNW77598"/>
    <property type="gene ID" value="CHLRE_10g443801v5"/>
</dbReference>
<gene>
    <name evidence="5" type="ORF">CHLRE_10g443801v5</name>
</gene>
<dbReference type="Proteomes" id="UP000006906">
    <property type="component" value="Chromosome 10"/>
</dbReference>
<dbReference type="GO" id="GO:0016887">
    <property type="term" value="F:ATP hydrolysis activity"/>
    <property type="evidence" value="ECO:0007669"/>
    <property type="project" value="InterPro"/>
</dbReference>
<evidence type="ECO:0000256" key="1">
    <source>
        <dbReference type="ARBA" id="ARBA00006235"/>
    </source>
</evidence>
<evidence type="ECO:0000313" key="5">
    <source>
        <dbReference type="EMBL" id="PNW77598.1"/>
    </source>
</evidence>
<keyword evidence="3" id="KW-0732">Signal</keyword>